<dbReference type="Pfam" id="PF02771">
    <property type="entry name" value="Acyl-CoA_dh_N"/>
    <property type="match status" value="1"/>
</dbReference>
<dbReference type="KEGG" id="kqi:F1D05_30850"/>
<dbReference type="Gene3D" id="1.20.140.10">
    <property type="entry name" value="Butyryl-CoA Dehydrogenase, subunit A, domain 3"/>
    <property type="match status" value="1"/>
</dbReference>
<dbReference type="GO" id="GO:0003995">
    <property type="term" value="F:acyl-CoA dehydrogenase activity"/>
    <property type="evidence" value="ECO:0007669"/>
    <property type="project" value="TreeGrafter"/>
</dbReference>
<accession>A0A7G6X5K1</accession>
<dbReference type="EMBL" id="CP043661">
    <property type="protein sequence ID" value="QNE21516.1"/>
    <property type="molecule type" value="Genomic_DNA"/>
</dbReference>
<dbReference type="InterPro" id="IPR037069">
    <property type="entry name" value="AcylCoA_DH/ox_N_sf"/>
</dbReference>
<dbReference type="Gene3D" id="2.40.110.10">
    <property type="entry name" value="Butyryl-CoA Dehydrogenase, subunit A, domain 2"/>
    <property type="match status" value="1"/>
</dbReference>
<dbReference type="Proteomes" id="UP000515563">
    <property type="component" value="Chromosome"/>
</dbReference>
<dbReference type="PANTHER" id="PTHR43884:SF12">
    <property type="entry name" value="ISOVALERYL-COA DEHYDROGENASE, MITOCHONDRIAL-RELATED"/>
    <property type="match status" value="1"/>
</dbReference>
<name>A0A7G6X5K1_9ACTN</name>
<evidence type="ECO:0000313" key="3">
    <source>
        <dbReference type="Proteomes" id="UP000515563"/>
    </source>
</evidence>
<reference evidence="2 3" key="2">
    <citation type="journal article" date="2020" name="Microbiol. Resour. Announc.">
        <title>Antarctic desert soil bacteria exhibit high novel natural product potential, evaluated through long-read genome sequencing and comparative genomics.</title>
        <authorList>
            <person name="Benaud N."/>
            <person name="Edwards R.J."/>
            <person name="Amos T.G."/>
            <person name="D'Agostino P.M."/>
            <person name="Gutierrez-Chavez C."/>
            <person name="Montgomery K."/>
            <person name="Nicetic I."/>
            <person name="Ferrari B.C."/>
        </authorList>
    </citation>
    <scope>NUCLEOTIDE SEQUENCE [LARGE SCALE GENOMIC DNA]</scope>
    <source>
        <strain evidence="2 3">SPB151</strain>
    </source>
</reference>
<organism evidence="2 3">
    <name type="scientific">Kribbella qitaiheensis</name>
    <dbReference type="NCBI Taxonomy" id="1544730"/>
    <lineage>
        <taxon>Bacteria</taxon>
        <taxon>Bacillati</taxon>
        <taxon>Actinomycetota</taxon>
        <taxon>Actinomycetes</taxon>
        <taxon>Propionibacteriales</taxon>
        <taxon>Kribbellaceae</taxon>
        <taxon>Kribbella</taxon>
    </lineage>
</organism>
<feature type="domain" description="Acyl-CoA dehydrogenase/oxidase N-terminal" evidence="1">
    <location>
        <begin position="32"/>
        <end position="91"/>
    </location>
</feature>
<proteinExistence type="predicted"/>
<dbReference type="Gene3D" id="1.10.540.10">
    <property type="entry name" value="Acyl-CoA dehydrogenase/oxidase, N-terminal domain"/>
    <property type="match status" value="1"/>
</dbReference>
<dbReference type="PANTHER" id="PTHR43884">
    <property type="entry name" value="ACYL-COA DEHYDROGENASE"/>
    <property type="match status" value="1"/>
</dbReference>
<dbReference type="RefSeq" id="WP_185443922.1">
    <property type="nucleotide sequence ID" value="NZ_CP043661.1"/>
</dbReference>
<dbReference type="SUPFAM" id="SSF56645">
    <property type="entry name" value="Acyl-CoA dehydrogenase NM domain-like"/>
    <property type="match status" value="1"/>
</dbReference>
<sequence>MLKPHQLAAELEARLGDPTDPDQLFSYENCAGLDARDEFPAAICDQLDGLGLSTYYVPPQYGGALQNYEDLFQLLRTVARRDMTVAVAHGAAYVDAVPTWIAAAPPLALRLGVELVRGHRAERRFRGGGVGDALDMASSPPDPIGPPVAAASPAGYVLTGTTPAAPRTRGGLTGLLARTGDDLMEMSMFLVETERAQLAPPARLHGIRGTDHGSLTLHDTEVAATDLIGTEGSGVELAMKSRQLTWIVDAAVSLGGIDQVLRLALDRVIEDTVYDLRLVDLPQVRRRLTEAYADLLAAEAVALVATRSVQVSTDELAVVGPAATVFLRDRADDLIRLAAELTTDEGRVGKALRDHQTAGAVSGGVRVLRSLAGQLPLLVRTYGQPAPLAPAAALTTDLPELRADQLQLLSRNGSSLMNGLPVAVAELESLANAGVVSHQLAGSAEVVLSVANDLHCQLADAIDPTVALELGKRYSLCFAASACLQVWLRNYADHPKDDLWTGGVWLEACLVRLLGLMRVPPAGLAETVQIAYGRLMPAMVQQLRSGRLLSLFPYPLSEESRP</sequence>
<protein>
    <submittedName>
        <fullName evidence="2">Acyl-CoA dehydrogenase</fullName>
    </submittedName>
</protein>
<dbReference type="SUPFAM" id="SSF47203">
    <property type="entry name" value="Acyl-CoA dehydrogenase C-terminal domain-like"/>
    <property type="match status" value="1"/>
</dbReference>
<evidence type="ECO:0000259" key="1">
    <source>
        <dbReference type="Pfam" id="PF02771"/>
    </source>
</evidence>
<gene>
    <name evidence="2" type="ORF">F1D05_30850</name>
</gene>
<dbReference type="InterPro" id="IPR036250">
    <property type="entry name" value="AcylCo_DH-like_C"/>
</dbReference>
<dbReference type="AlphaFoldDB" id="A0A7G6X5K1"/>
<dbReference type="InterPro" id="IPR013786">
    <property type="entry name" value="AcylCoA_DH/ox_N"/>
</dbReference>
<keyword evidence="3" id="KW-1185">Reference proteome</keyword>
<dbReference type="InterPro" id="IPR009100">
    <property type="entry name" value="AcylCoA_DH/oxidase_NM_dom_sf"/>
</dbReference>
<reference evidence="3" key="1">
    <citation type="submission" date="2019-09" db="EMBL/GenBank/DDBJ databases">
        <title>Antimicrobial potential of Antarctic Bacteria.</title>
        <authorList>
            <person name="Benaud N."/>
            <person name="Edwards R.J."/>
            <person name="Ferrari B.C."/>
        </authorList>
    </citation>
    <scope>NUCLEOTIDE SEQUENCE [LARGE SCALE GENOMIC DNA]</scope>
    <source>
        <strain evidence="3">SPB151</strain>
    </source>
</reference>
<evidence type="ECO:0000313" key="2">
    <source>
        <dbReference type="EMBL" id="QNE21516.1"/>
    </source>
</evidence>
<dbReference type="InterPro" id="IPR046373">
    <property type="entry name" value="Acyl-CoA_Oxase/DH_mid-dom_sf"/>
</dbReference>
<dbReference type="GO" id="GO:0050660">
    <property type="term" value="F:flavin adenine dinucleotide binding"/>
    <property type="evidence" value="ECO:0007669"/>
    <property type="project" value="InterPro"/>
</dbReference>